<evidence type="ECO:0000256" key="2">
    <source>
        <dbReference type="PROSITE-ProRule" id="PRU00708"/>
    </source>
</evidence>
<dbReference type="EMBL" id="JAAIUW010000004">
    <property type="protein sequence ID" value="KAF7834161.1"/>
    <property type="molecule type" value="Genomic_DNA"/>
</dbReference>
<dbReference type="InterPro" id="IPR002885">
    <property type="entry name" value="PPR_rpt"/>
</dbReference>
<dbReference type="Pfam" id="PF13041">
    <property type="entry name" value="PPR_2"/>
    <property type="match status" value="1"/>
</dbReference>
<reference evidence="3" key="1">
    <citation type="submission" date="2020-09" db="EMBL/GenBank/DDBJ databases">
        <title>Genome-Enabled Discovery of Anthraquinone Biosynthesis in Senna tora.</title>
        <authorList>
            <person name="Kang S.-H."/>
            <person name="Pandey R.P."/>
            <person name="Lee C.-M."/>
            <person name="Sim J.-S."/>
            <person name="Jeong J.-T."/>
            <person name="Choi B.-S."/>
            <person name="Jung M."/>
            <person name="Ginzburg D."/>
            <person name="Zhao K."/>
            <person name="Won S.Y."/>
            <person name="Oh T.-J."/>
            <person name="Yu Y."/>
            <person name="Kim N.-H."/>
            <person name="Lee O.R."/>
            <person name="Lee T.-H."/>
            <person name="Bashyal P."/>
            <person name="Kim T.-S."/>
            <person name="Lee W.-H."/>
            <person name="Kawkins C."/>
            <person name="Kim C.-K."/>
            <person name="Kim J.S."/>
            <person name="Ahn B.O."/>
            <person name="Rhee S.Y."/>
            <person name="Sohng J.K."/>
        </authorList>
    </citation>
    <scope>NUCLEOTIDE SEQUENCE</scope>
    <source>
        <tissue evidence="3">Leaf</tissue>
    </source>
</reference>
<dbReference type="PROSITE" id="PS51375">
    <property type="entry name" value="PPR"/>
    <property type="match status" value="3"/>
</dbReference>
<name>A0A835C778_9FABA</name>
<dbReference type="PANTHER" id="PTHR24015:SF1973">
    <property type="entry name" value="OS11G0213500 PROTEIN"/>
    <property type="match status" value="1"/>
</dbReference>
<evidence type="ECO:0000313" key="4">
    <source>
        <dbReference type="Proteomes" id="UP000634136"/>
    </source>
</evidence>
<dbReference type="Pfam" id="PF20431">
    <property type="entry name" value="E_motif"/>
    <property type="match status" value="1"/>
</dbReference>
<dbReference type="OrthoDB" id="185373at2759"/>
<accession>A0A835C778</accession>
<dbReference type="AlphaFoldDB" id="A0A835C778"/>
<organism evidence="3 4">
    <name type="scientific">Senna tora</name>
    <dbReference type="NCBI Taxonomy" id="362788"/>
    <lineage>
        <taxon>Eukaryota</taxon>
        <taxon>Viridiplantae</taxon>
        <taxon>Streptophyta</taxon>
        <taxon>Embryophyta</taxon>
        <taxon>Tracheophyta</taxon>
        <taxon>Spermatophyta</taxon>
        <taxon>Magnoliopsida</taxon>
        <taxon>eudicotyledons</taxon>
        <taxon>Gunneridae</taxon>
        <taxon>Pentapetalae</taxon>
        <taxon>rosids</taxon>
        <taxon>fabids</taxon>
        <taxon>Fabales</taxon>
        <taxon>Fabaceae</taxon>
        <taxon>Caesalpinioideae</taxon>
        <taxon>Cassia clade</taxon>
        <taxon>Senna</taxon>
    </lineage>
</organism>
<dbReference type="FunFam" id="1.25.40.10:FF:000996">
    <property type="entry name" value="Small kernel1"/>
    <property type="match status" value="1"/>
</dbReference>
<comment type="caution">
    <text evidence="3">The sequence shown here is derived from an EMBL/GenBank/DDBJ whole genome shotgun (WGS) entry which is preliminary data.</text>
</comment>
<feature type="repeat" description="PPR" evidence="2">
    <location>
        <begin position="172"/>
        <end position="206"/>
    </location>
</feature>
<dbReference type="Proteomes" id="UP000634136">
    <property type="component" value="Unassembled WGS sequence"/>
</dbReference>
<protein>
    <submittedName>
        <fullName evidence="3">Pentatricopeptide repeat-containing protein</fullName>
    </submittedName>
</protein>
<dbReference type="GO" id="GO:0003723">
    <property type="term" value="F:RNA binding"/>
    <property type="evidence" value="ECO:0007669"/>
    <property type="project" value="InterPro"/>
</dbReference>
<sequence length="580" mass="64913">MSQKATSYLSSLLRSCLPHSAISQAQQCHAQILLHALLPNVTLQTDLLLVYSRCGFLHHARQVFDKMLQRNMHSWNIMIASFVENSLYSDAITLFREFQMMGLRPDHYTLPPLFKASTGVADTSLGKTCHGLVIKLGYEGYVVLGSCVLEHYVKCGAMNEAKRVFSNMSFRDSVVWNLMISGFARGGFYSDALNCFKRMLLNGFKMDSMTVPSVLNACGREGDLRKGKEVHGHVVKLKGFMFDVDTAIGNALIDMYGKCGFLNYSEKVFRTMSDTNLVTWTSMISCYGIHGKGEESLSLYKKMIDFGFIPNSVTLTAILASCSHSGLVHQGLQIFNSIRSEYRLEPSVEHYACMVDLLGRCGYLVEALQLLKSMKSSATASIWGALLGGCMMHKNVEIGEIAAQNLFLLEPNNASNYITLCSLYESHSMLERVSSVRAKLRVLDLVKAPGCSWINIAGRVRKFYQGDLSHQLAEMIHEISYQISNTEMTEERTPGRHQWLQSGNNGLSLQLPTCASLRKADIEVTWRTFMGNVTFFTTSKIVSTNKLLSLPSVCKVGNWVTLQVLWISSLIQTRKLDQWC</sequence>
<feature type="repeat" description="PPR" evidence="2">
    <location>
        <begin position="276"/>
        <end position="310"/>
    </location>
</feature>
<dbReference type="PANTHER" id="PTHR24015">
    <property type="entry name" value="OS07G0578800 PROTEIN-RELATED"/>
    <property type="match status" value="1"/>
</dbReference>
<proteinExistence type="predicted"/>
<dbReference type="NCBIfam" id="TIGR00756">
    <property type="entry name" value="PPR"/>
    <property type="match status" value="3"/>
</dbReference>
<evidence type="ECO:0000256" key="1">
    <source>
        <dbReference type="ARBA" id="ARBA00022737"/>
    </source>
</evidence>
<dbReference type="InterPro" id="IPR046848">
    <property type="entry name" value="E_motif"/>
</dbReference>
<dbReference type="GO" id="GO:0009451">
    <property type="term" value="P:RNA modification"/>
    <property type="evidence" value="ECO:0007669"/>
    <property type="project" value="InterPro"/>
</dbReference>
<keyword evidence="1" id="KW-0677">Repeat</keyword>
<gene>
    <name evidence="3" type="ORF">G2W53_009020</name>
</gene>
<dbReference type="InterPro" id="IPR011990">
    <property type="entry name" value="TPR-like_helical_dom_sf"/>
</dbReference>
<dbReference type="FunFam" id="1.25.40.10:FF:000344">
    <property type="entry name" value="Pentatricopeptide repeat-containing protein"/>
    <property type="match status" value="1"/>
</dbReference>
<evidence type="ECO:0000313" key="3">
    <source>
        <dbReference type="EMBL" id="KAF7834161.1"/>
    </source>
</evidence>
<keyword evidence="4" id="KW-1185">Reference proteome</keyword>
<dbReference type="Pfam" id="PF01535">
    <property type="entry name" value="PPR"/>
    <property type="match status" value="5"/>
</dbReference>
<feature type="repeat" description="PPR" evidence="2">
    <location>
        <begin position="71"/>
        <end position="105"/>
    </location>
</feature>
<dbReference type="Gene3D" id="1.25.40.10">
    <property type="entry name" value="Tetratricopeptide repeat domain"/>
    <property type="match status" value="3"/>
</dbReference>
<dbReference type="InterPro" id="IPR046960">
    <property type="entry name" value="PPR_At4g14850-like_plant"/>
</dbReference>